<protein>
    <submittedName>
        <fullName evidence="6">LysR family carnitine catabolism transcriptional activator</fullName>
    </submittedName>
</protein>
<dbReference type="InterPro" id="IPR036388">
    <property type="entry name" value="WH-like_DNA-bd_sf"/>
</dbReference>
<comment type="caution">
    <text evidence="6">The sequence shown here is derived from an EMBL/GenBank/DDBJ whole genome shotgun (WGS) entry which is preliminary data.</text>
</comment>
<reference evidence="6 7" key="1">
    <citation type="submission" date="2018-11" db="EMBL/GenBank/DDBJ databases">
        <title>Genomic Encyclopedia of Type Strains, Phase IV (KMG-IV): sequencing the most valuable type-strain genomes for metagenomic binning, comparative biology and taxonomic classification.</title>
        <authorList>
            <person name="Goeker M."/>
        </authorList>
    </citation>
    <scope>NUCLEOTIDE SEQUENCE [LARGE SCALE GENOMIC DNA]</scope>
    <source>
        <strain evidence="6 7">DSM 21945</strain>
    </source>
</reference>
<dbReference type="GO" id="GO:0005829">
    <property type="term" value="C:cytosol"/>
    <property type="evidence" value="ECO:0007669"/>
    <property type="project" value="TreeGrafter"/>
</dbReference>
<feature type="domain" description="HTH lysR-type" evidence="5">
    <location>
        <begin position="12"/>
        <end position="69"/>
    </location>
</feature>
<keyword evidence="4" id="KW-0804">Transcription</keyword>
<evidence type="ECO:0000256" key="4">
    <source>
        <dbReference type="ARBA" id="ARBA00023163"/>
    </source>
</evidence>
<dbReference type="Pfam" id="PF03466">
    <property type="entry name" value="LysR_substrate"/>
    <property type="match status" value="1"/>
</dbReference>
<evidence type="ECO:0000256" key="1">
    <source>
        <dbReference type="ARBA" id="ARBA00009437"/>
    </source>
</evidence>
<proteinExistence type="inferred from homology"/>
<dbReference type="SUPFAM" id="SSF46785">
    <property type="entry name" value="Winged helix' DNA-binding domain"/>
    <property type="match status" value="1"/>
</dbReference>
<dbReference type="SUPFAM" id="SSF53850">
    <property type="entry name" value="Periplasmic binding protein-like II"/>
    <property type="match status" value="1"/>
</dbReference>
<dbReference type="EMBL" id="RJUL01000003">
    <property type="protein sequence ID" value="ROQ28840.1"/>
    <property type="molecule type" value="Genomic_DNA"/>
</dbReference>
<comment type="similarity">
    <text evidence="1">Belongs to the LysR transcriptional regulatory family.</text>
</comment>
<dbReference type="PROSITE" id="PS50931">
    <property type="entry name" value="HTH_LYSR"/>
    <property type="match status" value="1"/>
</dbReference>
<dbReference type="Proteomes" id="UP000268033">
    <property type="component" value="Unassembled WGS sequence"/>
</dbReference>
<dbReference type="CDD" id="cd08440">
    <property type="entry name" value="PBP2_LTTR_like_4"/>
    <property type="match status" value="1"/>
</dbReference>
<dbReference type="GO" id="GO:0003700">
    <property type="term" value="F:DNA-binding transcription factor activity"/>
    <property type="evidence" value="ECO:0007669"/>
    <property type="project" value="InterPro"/>
</dbReference>
<evidence type="ECO:0000259" key="5">
    <source>
        <dbReference type="PROSITE" id="PS50931"/>
    </source>
</evidence>
<keyword evidence="3" id="KW-0238">DNA-binding</keyword>
<dbReference type="Pfam" id="PF00126">
    <property type="entry name" value="HTH_1"/>
    <property type="match status" value="1"/>
</dbReference>
<dbReference type="InterPro" id="IPR050950">
    <property type="entry name" value="HTH-type_LysR_regulators"/>
</dbReference>
<dbReference type="InterPro" id="IPR000847">
    <property type="entry name" value="LysR_HTH_N"/>
</dbReference>
<keyword evidence="2" id="KW-0805">Transcription regulation</keyword>
<dbReference type="InterPro" id="IPR036390">
    <property type="entry name" value="WH_DNA-bd_sf"/>
</dbReference>
<evidence type="ECO:0000256" key="2">
    <source>
        <dbReference type="ARBA" id="ARBA00023015"/>
    </source>
</evidence>
<dbReference type="PANTHER" id="PTHR30419">
    <property type="entry name" value="HTH-TYPE TRANSCRIPTIONAL REGULATOR YBHD"/>
    <property type="match status" value="1"/>
</dbReference>
<dbReference type="AlphaFoldDB" id="A0A3N1PPS0"/>
<dbReference type="STRING" id="584787.GCA_001247655_02390"/>
<dbReference type="GO" id="GO:0003677">
    <property type="term" value="F:DNA binding"/>
    <property type="evidence" value="ECO:0007669"/>
    <property type="project" value="UniProtKB-KW"/>
</dbReference>
<keyword evidence="7" id="KW-1185">Reference proteome</keyword>
<evidence type="ECO:0000313" key="6">
    <source>
        <dbReference type="EMBL" id="ROQ28840.1"/>
    </source>
</evidence>
<dbReference type="FunFam" id="1.10.10.10:FF:000001">
    <property type="entry name" value="LysR family transcriptional regulator"/>
    <property type="match status" value="1"/>
</dbReference>
<accession>A0A3N1PPS0</accession>
<name>A0A3N1PPS0_9GAMM</name>
<gene>
    <name evidence="6" type="ORF">EDC28_103437</name>
</gene>
<dbReference type="Gene3D" id="3.40.190.290">
    <property type="match status" value="1"/>
</dbReference>
<dbReference type="PRINTS" id="PR00039">
    <property type="entry name" value="HTHLYSR"/>
</dbReference>
<organism evidence="6 7">
    <name type="scientific">Gallaecimonas pentaromativorans</name>
    <dbReference type="NCBI Taxonomy" id="584787"/>
    <lineage>
        <taxon>Bacteria</taxon>
        <taxon>Pseudomonadati</taxon>
        <taxon>Pseudomonadota</taxon>
        <taxon>Gammaproteobacteria</taxon>
        <taxon>Enterobacterales</taxon>
        <taxon>Gallaecimonadaceae</taxon>
        <taxon>Gallaecimonas</taxon>
    </lineage>
</organism>
<dbReference type="InterPro" id="IPR005119">
    <property type="entry name" value="LysR_subst-bd"/>
</dbReference>
<evidence type="ECO:0000256" key="3">
    <source>
        <dbReference type="ARBA" id="ARBA00023125"/>
    </source>
</evidence>
<sequence length="309" mass="33405">MLGLGLIWCNGMTLKQLKAFLAVAQTLNFAAASELVFLSRPALSLAIKELEASLGGALFTRSTRKVALTPEGKLFLPMARRIVVDMENAEDTMRHYFTLKSGKVGIAAMPSVSATLLPGMLVAFQRRYPDVHVAVHDVINEQVLDRVRSHEVEVGLCFAPEFLGELAFTPLYQDRFVAVVPGQSELAGASSLTWAQLCHYPFVALQRPSVVRSLIEQQLALTHQRLEVAFESHQLSTLGKMVASGLGVSIVPSICIDDMQALGCRCLALDEPKIARGIGIVTLADTSLSAAATALVETIRQFDITQTGG</sequence>
<dbReference type="PANTHER" id="PTHR30419:SF30">
    <property type="entry name" value="LYSR FAMILY TRANSCRIPTIONAL REGULATOR"/>
    <property type="match status" value="1"/>
</dbReference>
<dbReference type="Gene3D" id="1.10.10.10">
    <property type="entry name" value="Winged helix-like DNA-binding domain superfamily/Winged helix DNA-binding domain"/>
    <property type="match status" value="1"/>
</dbReference>
<evidence type="ECO:0000313" key="7">
    <source>
        <dbReference type="Proteomes" id="UP000268033"/>
    </source>
</evidence>